<evidence type="ECO:0000256" key="1">
    <source>
        <dbReference type="ARBA" id="ARBA00022741"/>
    </source>
</evidence>
<keyword evidence="6" id="KW-0645">Protease</keyword>
<evidence type="ECO:0000256" key="3">
    <source>
        <dbReference type="ARBA" id="ARBA00038088"/>
    </source>
</evidence>
<dbReference type="Gene3D" id="3.40.50.300">
    <property type="entry name" value="P-loop containing nucleotide triphosphate hydrolases"/>
    <property type="match status" value="1"/>
</dbReference>
<evidence type="ECO:0000313" key="7">
    <source>
        <dbReference type="Proteomes" id="UP000315017"/>
    </source>
</evidence>
<dbReference type="GO" id="GO:0006508">
    <property type="term" value="P:proteolysis"/>
    <property type="evidence" value="ECO:0007669"/>
    <property type="project" value="UniProtKB-KW"/>
</dbReference>
<sequence>MSLTQRLEELVRACFTGIWIESHEHEEALLEIAQLCHAQSWRFAVWDIQQGLKLAGLEAAPLAADPLAAIQVAGTLPASDQPTIVVLVNFHRFLQGAETVQALAHQVVSGKQSRTSMVILAHQVALPPELEKQFVVVEHALPGRRQLAEIARGIATQEDELPPEMEFERVLDAALGLTRYEAEGAFSLSLIRHGRLSAEVLWEQKAQLLKKSGLLTLHRGGESFAQLGGLESLKAFCLRAMRRQGEANPLLRPRGVLLLSPPGCGKSQFAKALGRETGRPTLVLDLGAMLGSLVGESERNLRQALQVVDAMAPCVLFLDELEKGLAGVSGSGDSGVSARLFGQLLVWLNDHTSDVFFVGTCNDVSRLPPEFARAERFDGLVFIDLPNATQRQQIWELYLATFGLDPQQARPCDEQWTGAEVRACCRLAALLDVPLTVAAQNIAPIAVTAAESVERLRTWASGRCLAADQPGIYEHGASLTPARRKVSRAAQQN</sequence>
<protein>
    <recommendedName>
        <fullName evidence="4">Uncharacterized AAA domain-containing protein ycf46</fullName>
    </recommendedName>
</protein>
<dbReference type="GO" id="GO:0008237">
    <property type="term" value="F:metallopeptidase activity"/>
    <property type="evidence" value="ECO:0007669"/>
    <property type="project" value="UniProtKB-KW"/>
</dbReference>
<dbReference type="InterPro" id="IPR003593">
    <property type="entry name" value="AAA+_ATPase"/>
</dbReference>
<keyword evidence="6" id="KW-0378">Hydrolase</keyword>
<dbReference type="OrthoDB" id="9806903at2"/>
<reference evidence="6 7" key="1">
    <citation type="submission" date="2019-02" db="EMBL/GenBank/DDBJ databases">
        <title>Deep-cultivation of Planctomycetes and their phenomic and genomic characterization uncovers novel biology.</title>
        <authorList>
            <person name="Wiegand S."/>
            <person name="Jogler M."/>
            <person name="Boedeker C."/>
            <person name="Pinto D."/>
            <person name="Vollmers J."/>
            <person name="Rivas-Marin E."/>
            <person name="Kohn T."/>
            <person name="Peeters S.H."/>
            <person name="Heuer A."/>
            <person name="Rast P."/>
            <person name="Oberbeckmann S."/>
            <person name="Bunk B."/>
            <person name="Jeske O."/>
            <person name="Meyerdierks A."/>
            <person name="Storesund J.E."/>
            <person name="Kallscheuer N."/>
            <person name="Luecker S."/>
            <person name="Lage O.M."/>
            <person name="Pohl T."/>
            <person name="Merkel B.J."/>
            <person name="Hornburger P."/>
            <person name="Mueller R.-W."/>
            <person name="Bruemmer F."/>
            <person name="Labrenz M."/>
            <person name="Spormann A.M."/>
            <person name="Op den Camp H."/>
            <person name="Overmann J."/>
            <person name="Amann R."/>
            <person name="Jetten M.S.M."/>
            <person name="Mascher T."/>
            <person name="Medema M.H."/>
            <person name="Devos D.P."/>
            <person name="Kaster A.-K."/>
            <person name="Ovreas L."/>
            <person name="Rohde M."/>
            <person name="Galperin M.Y."/>
            <person name="Jogler C."/>
        </authorList>
    </citation>
    <scope>NUCLEOTIDE SEQUENCE [LARGE SCALE GENOMIC DNA]</scope>
    <source>
        <strain evidence="6 7">ETA_A8</strain>
    </source>
</reference>
<dbReference type="SMART" id="SM00382">
    <property type="entry name" value="AAA"/>
    <property type="match status" value="1"/>
</dbReference>
<dbReference type="AlphaFoldDB" id="A0A517YG82"/>
<keyword evidence="6" id="KW-0482">Metalloprotease</keyword>
<gene>
    <name evidence="6" type="primary">ftsH4_4</name>
    <name evidence="6" type="ORF">ETAA8_43360</name>
</gene>
<dbReference type="GO" id="GO:0016887">
    <property type="term" value="F:ATP hydrolysis activity"/>
    <property type="evidence" value="ECO:0007669"/>
    <property type="project" value="InterPro"/>
</dbReference>
<name>A0A517YG82_9BACT</name>
<dbReference type="Proteomes" id="UP000315017">
    <property type="component" value="Chromosome"/>
</dbReference>
<evidence type="ECO:0000256" key="2">
    <source>
        <dbReference type="ARBA" id="ARBA00022840"/>
    </source>
</evidence>
<evidence type="ECO:0000259" key="5">
    <source>
        <dbReference type="SMART" id="SM00382"/>
    </source>
</evidence>
<accession>A0A517YG82</accession>
<dbReference type="PANTHER" id="PTHR42960">
    <property type="entry name" value="YCF46 PROTEIN"/>
    <property type="match status" value="1"/>
</dbReference>
<organism evidence="6 7">
    <name type="scientific">Anatilimnocola aggregata</name>
    <dbReference type="NCBI Taxonomy" id="2528021"/>
    <lineage>
        <taxon>Bacteria</taxon>
        <taxon>Pseudomonadati</taxon>
        <taxon>Planctomycetota</taxon>
        <taxon>Planctomycetia</taxon>
        <taxon>Pirellulales</taxon>
        <taxon>Pirellulaceae</taxon>
        <taxon>Anatilimnocola</taxon>
    </lineage>
</organism>
<comment type="similarity">
    <text evidence="3">Belongs to the AAA ATPase family. Highly divergent.</text>
</comment>
<keyword evidence="1" id="KW-0547">Nucleotide-binding</keyword>
<keyword evidence="2" id="KW-0067">ATP-binding</keyword>
<keyword evidence="7" id="KW-1185">Reference proteome</keyword>
<feature type="domain" description="AAA+ ATPase" evidence="5">
    <location>
        <begin position="252"/>
        <end position="387"/>
    </location>
</feature>
<evidence type="ECO:0000256" key="4">
    <source>
        <dbReference type="ARBA" id="ARBA00040480"/>
    </source>
</evidence>
<dbReference type="InterPro" id="IPR052381">
    <property type="entry name" value="AAA_domain_protein"/>
</dbReference>
<dbReference type="Pfam" id="PF00004">
    <property type="entry name" value="AAA"/>
    <property type="match status" value="1"/>
</dbReference>
<dbReference type="KEGG" id="aagg:ETAA8_43360"/>
<evidence type="ECO:0000313" key="6">
    <source>
        <dbReference type="EMBL" id="QDU29229.1"/>
    </source>
</evidence>
<dbReference type="InterPro" id="IPR003959">
    <property type="entry name" value="ATPase_AAA_core"/>
</dbReference>
<proteinExistence type="inferred from homology"/>
<dbReference type="RefSeq" id="WP_145092754.1">
    <property type="nucleotide sequence ID" value="NZ_CP036274.1"/>
</dbReference>
<dbReference type="SUPFAM" id="SSF52540">
    <property type="entry name" value="P-loop containing nucleoside triphosphate hydrolases"/>
    <property type="match status" value="1"/>
</dbReference>
<dbReference type="InterPro" id="IPR027417">
    <property type="entry name" value="P-loop_NTPase"/>
</dbReference>
<dbReference type="GO" id="GO:0005524">
    <property type="term" value="F:ATP binding"/>
    <property type="evidence" value="ECO:0007669"/>
    <property type="project" value="UniProtKB-KW"/>
</dbReference>
<dbReference type="PANTHER" id="PTHR42960:SF1">
    <property type="entry name" value="YCF46 PROTEIN"/>
    <property type="match status" value="1"/>
</dbReference>
<dbReference type="EMBL" id="CP036274">
    <property type="protein sequence ID" value="QDU29229.1"/>
    <property type="molecule type" value="Genomic_DNA"/>
</dbReference>